<dbReference type="EMBL" id="AMGW01000007">
    <property type="protein sequence ID" value="EXJ54776.1"/>
    <property type="molecule type" value="Genomic_DNA"/>
</dbReference>
<dbReference type="InterPro" id="IPR053008">
    <property type="entry name" value="Phomopsin_biosynth_assoc"/>
</dbReference>
<evidence type="ECO:0000256" key="1">
    <source>
        <dbReference type="SAM" id="Phobius"/>
    </source>
</evidence>
<sequence>MAHDYQKLQGDVPLEDPTATFRERRARLSWTKTTSLAVLSLTLVITLCVYPVYHIFHLYQSPPAWTDCGSSPSEARSRGCSFDAMSFTWSLSDCFDGELTDQFLSHAQWRWYSEEGTEIDRESVLSGEYEYLFVSGEYHVVHCTFMWRKMHRALLRGRRIDSYLANYNHTEHCAHRLQKQDAAQKDVNTVIVSKYPSCGVH</sequence>
<proteinExistence type="predicted"/>
<evidence type="ECO:0000313" key="2">
    <source>
        <dbReference type="EMBL" id="EXJ54776.1"/>
    </source>
</evidence>
<gene>
    <name evidence="2" type="ORF">A1O7_10117</name>
</gene>
<organism evidence="2 3">
    <name type="scientific">Cladophialophora yegresii CBS 114405</name>
    <dbReference type="NCBI Taxonomy" id="1182544"/>
    <lineage>
        <taxon>Eukaryota</taxon>
        <taxon>Fungi</taxon>
        <taxon>Dikarya</taxon>
        <taxon>Ascomycota</taxon>
        <taxon>Pezizomycotina</taxon>
        <taxon>Eurotiomycetes</taxon>
        <taxon>Chaetothyriomycetidae</taxon>
        <taxon>Chaetothyriales</taxon>
        <taxon>Herpotrichiellaceae</taxon>
        <taxon>Cladophialophora</taxon>
    </lineage>
</organism>
<dbReference type="PANTHER" id="PTHR35896:SF3">
    <property type="entry name" value="MAJOR FACILITATOR SUPERFAMILY TRANSPORTER"/>
    <property type="match status" value="1"/>
</dbReference>
<dbReference type="PANTHER" id="PTHR35896">
    <property type="entry name" value="IG-LIKE DOMAIN-CONTAINING PROTEIN"/>
    <property type="match status" value="1"/>
</dbReference>
<dbReference type="OrthoDB" id="3501153at2759"/>
<evidence type="ECO:0000313" key="3">
    <source>
        <dbReference type="Proteomes" id="UP000019473"/>
    </source>
</evidence>
<dbReference type="Proteomes" id="UP000019473">
    <property type="component" value="Unassembled WGS sequence"/>
</dbReference>
<dbReference type="eggNOG" id="ENOG502S165">
    <property type="taxonomic scope" value="Eukaryota"/>
</dbReference>
<keyword evidence="1" id="KW-1133">Transmembrane helix</keyword>
<comment type="caution">
    <text evidence="2">The sequence shown here is derived from an EMBL/GenBank/DDBJ whole genome shotgun (WGS) entry which is preliminary data.</text>
</comment>
<accession>W9VRI8</accession>
<reference evidence="2 3" key="1">
    <citation type="submission" date="2013-03" db="EMBL/GenBank/DDBJ databases">
        <title>The Genome Sequence of Cladophialophora yegresii CBS 114405.</title>
        <authorList>
            <consortium name="The Broad Institute Genomics Platform"/>
            <person name="Cuomo C."/>
            <person name="de Hoog S."/>
            <person name="Gorbushina A."/>
            <person name="Walker B."/>
            <person name="Young S.K."/>
            <person name="Zeng Q."/>
            <person name="Gargeya S."/>
            <person name="Fitzgerald M."/>
            <person name="Haas B."/>
            <person name="Abouelleil A."/>
            <person name="Allen A.W."/>
            <person name="Alvarado L."/>
            <person name="Arachchi H.M."/>
            <person name="Berlin A.M."/>
            <person name="Chapman S.B."/>
            <person name="Gainer-Dewar J."/>
            <person name="Goldberg J."/>
            <person name="Griggs A."/>
            <person name="Gujja S."/>
            <person name="Hansen M."/>
            <person name="Howarth C."/>
            <person name="Imamovic A."/>
            <person name="Ireland A."/>
            <person name="Larimer J."/>
            <person name="McCowan C."/>
            <person name="Murphy C."/>
            <person name="Pearson M."/>
            <person name="Poon T.W."/>
            <person name="Priest M."/>
            <person name="Roberts A."/>
            <person name="Saif S."/>
            <person name="Shea T."/>
            <person name="Sisk P."/>
            <person name="Sykes S."/>
            <person name="Wortman J."/>
            <person name="Nusbaum C."/>
            <person name="Birren B."/>
        </authorList>
    </citation>
    <scope>NUCLEOTIDE SEQUENCE [LARGE SCALE GENOMIC DNA]</scope>
    <source>
        <strain evidence="2 3">CBS 114405</strain>
    </source>
</reference>
<keyword evidence="1" id="KW-0812">Transmembrane</keyword>
<dbReference type="AlphaFoldDB" id="W9VRI8"/>
<dbReference type="VEuPathDB" id="FungiDB:A1O7_10117"/>
<protein>
    <submittedName>
        <fullName evidence="2">Uncharacterized protein</fullName>
    </submittedName>
</protein>
<dbReference type="HOGENOM" id="CLU_066042_4_1_1"/>
<feature type="transmembrane region" description="Helical" evidence="1">
    <location>
        <begin position="34"/>
        <end position="53"/>
    </location>
</feature>
<keyword evidence="1" id="KW-0472">Membrane</keyword>
<name>W9VRI8_9EURO</name>
<dbReference type="GeneID" id="19184676"/>
<keyword evidence="3" id="KW-1185">Reference proteome</keyword>
<dbReference type="RefSeq" id="XP_007762291.1">
    <property type="nucleotide sequence ID" value="XM_007764101.1"/>
</dbReference>